<evidence type="ECO:0000313" key="3">
    <source>
        <dbReference type="Proteomes" id="UP001497482"/>
    </source>
</evidence>
<dbReference type="Proteomes" id="UP001497482">
    <property type="component" value="Chromosome 3"/>
</dbReference>
<organism evidence="2 3">
    <name type="scientific">Knipowitschia caucasica</name>
    <name type="common">Caucasian dwarf goby</name>
    <name type="synonym">Pomatoschistus caucasicus</name>
    <dbReference type="NCBI Taxonomy" id="637954"/>
    <lineage>
        <taxon>Eukaryota</taxon>
        <taxon>Metazoa</taxon>
        <taxon>Chordata</taxon>
        <taxon>Craniata</taxon>
        <taxon>Vertebrata</taxon>
        <taxon>Euteleostomi</taxon>
        <taxon>Actinopterygii</taxon>
        <taxon>Neopterygii</taxon>
        <taxon>Teleostei</taxon>
        <taxon>Neoteleostei</taxon>
        <taxon>Acanthomorphata</taxon>
        <taxon>Gobiaria</taxon>
        <taxon>Gobiiformes</taxon>
        <taxon>Gobioidei</taxon>
        <taxon>Gobiidae</taxon>
        <taxon>Gobiinae</taxon>
        <taxon>Knipowitschia</taxon>
    </lineage>
</organism>
<evidence type="ECO:0000313" key="2">
    <source>
        <dbReference type="EMBL" id="CAL1600812.1"/>
    </source>
</evidence>
<proteinExistence type="predicted"/>
<feature type="region of interest" description="Disordered" evidence="1">
    <location>
        <begin position="35"/>
        <end position="62"/>
    </location>
</feature>
<reference evidence="2 3" key="1">
    <citation type="submission" date="2024-04" db="EMBL/GenBank/DDBJ databases">
        <authorList>
            <person name="Waldvogel A.-M."/>
            <person name="Schoenle A."/>
        </authorList>
    </citation>
    <scope>NUCLEOTIDE SEQUENCE [LARGE SCALE GENOMIC DNA]</scope>
</reference>
<gene>
    <name evidence="2" type="ORF">KC01_LOCUS28886</name>
</gene>
<dbReference type="EMBL" id="OZ035825">
    <property type="protein sequence ID" value="CAL1600812.1"/>
    <property type="molecule type" value="Genomic_DNA"/>
</dbReference>
<accession>A0AAV2LEJ6</accession>
<keyword evidence="3" id="KW-1185">Reference proteome</keyword>
<protein>
    <submittedName>
        <fullName evidence="2">Uncharacterized protein</fullName>
    </submittedName>
</protein>
<sequence length="98" mass="9995">MHPGAAILSTGPLNLASSIYTCGLPCPTRLGVLQSLEDSSSHGPSRGPSGGGPFPGEMSSHHALELEARLAAPAAPAEHSLRLQPCSQLTCINDRSGP</sequence>
<evidence type="ECO:0000256" key="1">
    <source>
        <dbReference type="SAM" id="MobiDB-lite"/>
    </source>
</evidence>
<dbReference type="AlphaFoldDB" id="A0AAV2LEJ6"/>
<name>A0AAV2LEJ6_KNICA</name>